<sequence length="352" mass="38936">MKRKIAAFFCSTFLLLGNTVPALAAETLVSLPKEHMVSIAGHPVSVFFLADVYDDPVYGPQCNYSLGDCFLPAADLRQYGFEVLWHPEERCATIAPKADFKDTIFPENSADHPASYVPAATDMKAYGGHEKSFPLRSLYSDGKLFVNLYDVFSKFGTVTMEQTQQNNVWINKVDFQIQSAVPAVDGQNGIFLPLKEAFPVTSLYQGTLVSKAWTRPTDTEADAPVVPFYDLSIFHPETETSQNQSYIGYTPALFRQMGLAVKTEGSLTSMAFAGEPKSTAFTDYEVYVMSEPTDIYNVDLSLTDKNGNMITAEGPYPVFLSIKGSLCIRTDILAQTLGLDVDHYGYAYTLPR</sequence>
<evidence type="ECO:0000256" key="1">
    <source>
        <dbReference type="SAM" id="SignalP"/>
    </source>
</evidence>
<keyword evidence="3" id="KW-1185">Reference proteome</keyword>
<dbReference type="Proteomes" id="UP000729290">
    <property type="component" value="Unassembled WGS sequence"/>
</dbReference>
<organism evidence="2 3">
    <name type="scientific">Anaerotignum lactatifermentans</name>
    <dbReference type="NCBI Taxonomy" id="160404"/>
    <lineage>
        <taxon>Bacteria</taxon>
        <taxon>Bacillati</taxon>
        <taxon>Bacillota</taxon>
        <taxon>Clostridia</taxon>
        <taxon>Lachnospirales</taxon>
        <taxon>Anaerotignaceae</taxon>
        <taxon>Anaerotignum</taxon>
    </lineage>
</organism>
<comment type="caution">
    <text evidence="2">The sequence shown here is derived from an EMBL/GenBank/DDBJ whole genome shotgun (WGS) entry which is preliminary data.</text>
</comment>
<protein>
    <recommendedName>
        <fullName evidence="4">Copper amine oxidase-like N-terminal domain-containing protein</fullName>
    </recommendedName>
</protein>
<name>A0ABS2GBK7_9FIRM</name>
<accession>A0ABS2GBK7</accession>
<keyword evidence="1" id="KW-0732">Signal</keyword>
<feature type="signal peptide" evidence="1">
    <location>
        <begin position="1"/>
        <end position="24"/>
    </location>
</feature>
<gene>
    <name evidence="2" type="ORF">H9X83_07445</name>
</gene>
<reference evidence="2 3" key="1">
    <citation type="journal article" date="2021" name="Sci. Rep.">
        <title>The distribution of antibiotic resistance genes in chicken gut microbiota commensals.</title>
        <authorList>
            <person name="Juricova H."/>
            <person name="Matiasovicova J."/>
            <person name="Kubasova T."/>
            <person name="Cejkova D."/>
            <person name="Rychlik I."/>
        </authorList>
    </citation>
    <scope>NUCLEOTIDE SEQUENCE [LARGE SCALE GENOMIC DNA]</scope>
    <source>
        <strain evidence="2 3">An431b</strain>
    </source>
</reference>
<evidence type="ECO:0008006" key="4">
    <source>
        <dbReference type="Google" id="ProtNLM"/>
    </source>
</evidence>
<proteinExistence type="predicted"/>
<dbReference type="EMBL" id="JACSNV010000009">
    <property type="protein sequence ID" value="MBM6877992.1"/>
    <property type="molecule type" value="Genomic_DNA"/>
</dbReference>
<dbReference type="RefSeq" id="WP_205133787.1">
    <property type="nucleotide sequence ID" value="NZ_JACSNT010000008.1"/>
</dbReference>
<evidence type="ECO:0000313" key="3">
    <source>
        <dbReference type="Proteomes" id="UP000729290"/>
    </source>
</evidence>
<evidence type="ECO:0000313" key="2">
    <source>
        <dbReference type="EMBL" id="MBM6877992.1"/>
    </source>
</evidence>
<feature type="chain" id="PRO_5046110086" description="Copper amine oxidase-like N-terminal domain-containing protein" evidence="1">
    <location>
        <begin position="25"/>
        <end position="352"/>
    </location>
</feature>